<dbReference type="EMBL" id="JBHSMU010000015">
    <property type="protein sequence ID" value="MFC5461320.1"/>
    <property type="molecule type" value="Genomic_DNA"/>
</dbReference>
<dbReference type="InterPro" id="IPR007401">
    <property type="entry name" value="DUF454"/>
</dbReference>
<accession>A0ABW0L778</accession>
<dbReference type="Pfam" id="PF04304">
    <property type="entry name" value="DUF454"/>
    <property type="match status" value="1"/>
</dbReference>
<feature type="transmembrane region" description="Helical" evidence="1">
    <location>
        <begin position="9"/>
        <end position="30"/>
    </location>
</feature>
<dbReference type="Proteomes" id="UP001596050">
    <property type="component" value="Unassembled WGS sequence"/>
</dbReference>
<keyword evidence="1" id="KW-1133">Transmembrane helix</keyword>
<dbReference type="RefSeq" id="WP_379784757.1">
    <property type="nucleotide sequence ID" value="NZ_JBHSMU010000015.1"/>
</dbReference>
<gene>
    <name evidence="2" type="ORF">ACFPN5_16035</name>
</gene>
<reference evidence="3" key="1">
    <citation type="journal article" date="2019" name="Int. J. Syst. Evol. Microbiol.">
        <title>The Global Catalogue of Microorganisms (GCM) 10K type strain sequencing project: providing services to taxonomists for standard genome sequencing and annotation.</title>
        <authorList>
            <consortium name="The Broad Institute Genomics Platform"/>
            <consortium name="The Broad Institute Genome Sequencing Center for Infectious Disease"/>
            <person name="Wu L."/>
            <person name="Ma J."/>
        </authorList>
    </citation>
    <scope>NUCLEOTIDE SEQUENCE [LARGE SCALE GENOMIC DNA]</scope>
    <source>
        <strain evidence="3">KACC 12649</strain>
    </source>
</reference>
<evidence type="ECO:0000256" key="1">
    <source>
        <dbReference type="SAM" id="Phobius"/>
    </source>
</evidence>
<dbReference type="PIRSF" id="PIRSF016789">
    <property type="entry name" value="DUF454"/>
    <property type="match status" value="1"/>
</dbReference>
<evidence type="ECO:0000313" key="2">
    <source>
        <dbReference type="EMBL" id="MFC5461320.1"/>
    </source>
</evidence>
<organism evidence="2 3">
    <name type="scientific">Massilia niabensis</name>
    <dbReference type="NCBI Taxonomy" id="544910"/>
    <lineage>
        <taxon>Bacteria</taxon>
        <taxon>Pseudomonadati</taxon>
        <taxon>Pseudomonadota</taxon>
        <taxon>Betaproteobacteria</taxon>
        <taxon>Burkholderiales</taxon>
        <taxon>Oxalobacteraceae</taxon>
        <taxon>Telluria group</taxon>
        <taxon>Massilia</taxon>
    </lineage>
</organism>
<proteinExistence type="predicted"/>
<keyword evidence="1" id="KW-0812">Transmembrane</keyword>
<dbReference type="PANTHER" id="PTHR35813">
    <property type="entry name" value="INNER MEMBRANE PROTEIN YBAN"/>
    <property type="match status" value="1"/>
</dbReference>
<keyword evidence="1" id="KW-0472">Membrane</keyword>
<protein>
    <submittedName>
        <fullName evidence="2">YbaN family protein</fullName>
    </submittedName>
</protein>
<name>A0ABW0L778_9BURK</name>
<sequence length="130" mass="14336">MLSSPLKTLLNIAGVLALLLGVVGLFLPLLPTTPFLLLASACFARGSTRLHRWLIHHRVFGVYLRNVEAGNGIPLKAKIVALAMMWSSLAYSFVRFEHLGLRLGLLAVGCAVSIYLWRYLPTLRPVDKTP</sequence>
<evidence type="ECO:0000313" key="3">
    <source>
        <dbReference type="Proteomes" id="UP001596050"/>
    </source>
</evidence>
<feature type="transmembrane region" description="Helical" evidence="1">
    <location>
        <begin position="101"/>
        <end position="120"/>
    </location>
</feature>
<keyword evidence="3" id="KW-1185">Reference proteome</keyword>
<dbReference type="PANTHER" id="PTHR35813:SF1">
    <property type="entry name" value="INNER MEMBRANE PROTEIN YBAN"/>
    <property type="match status" value="1"/>
</dbReference>
<comment type="caution">
    <text evidence="2">The sequence shown here is derived from an EMBL/GenBank/DDBJ whole genome shotgun (WGS) entry which is preliminary data.</text>
</comment>